<keyword evidence="2" id="KW-0472">Membrane</keyword>
<feature type="compositionally biased region" description="Low complexity" evidence="1">
    <location>
        <begin position="365"/>
        <end position="388"/>
    </location>
</feature>
<protein>
    <submittedName>
        <fullName evidence="3">Uncharacterized protein</fullName>
    </submittedName>
</protein>
<dbReference type="Pfam" id="PF19516">
    <property type="entry name" value="DUF6049"/>
    <property type="match status" value="1"/>
</dbReference>
<gene>
    <name evidence="3" type="ORF">J4H85_01815</name>
</gene>
<name>A0A939QDA7_9MICO</name>
<dbReference type="RefSeq" id="WP_208236329.1">
    <property type="nucleotide sequence ID" value="NZ_BAAAQU010000001.1"/>
</dbReference>
<reference evidence="3" key="1">
    <citation type="submission" date="2021-03" db="EMBL/GenBank/DDBJ databases">
        <title>Leucobacter chromiisoli sp. nov., isolated from chromium-containing soil of chemical plant.</title>
        <authorList>
            <person name="Xu Z."/>
        </authorList>
    </citation>
    <scope>NUCLEOTIDE SEQUENCE</scope>
    <source>
        <strain evidence="3">K 70/01</strain>
    </source>
</reference>
<feature type="transmembrane region" description="Helical" evidence="2">
    <location>
        <begin position="725"/>
        <end position="743"/>
    </location>
</feature>
<comment type="caution">
    <text evidence="3">The sequence shown here is derived from an EMBL/GenBank/DDBJ whole genome shotgun (WGS) entry which is preliminary data.</text>
</comment>
<evidence type="ECO:0000256" key="1">
    <source>
        <dbReference type="SAM" id="MobiDB-lite"/>
    </source>
</evidence>
<dbReference type="InterPro" id="IPR046112">
    <property type="entry name" value="DUF6049"/>
</dbReference>
<evidence type="ECO:0000313" key="3">
    <source>
        <dbReference type="EMBL" id="MBO2988735.1"/>
    </source>
</evidence>
<sequence>MPRSLLLRGTTVRDRVRASAAGALAVLLVASGWSAFPAAAETVDDAEQPIESEQSDPDLAPEPELVVAPAEPVFAAAAADFEFTVLIRNPGDEPLPAGQLDLALDDERATVPEDLDGAFPELAQSVASTEIGATDAEGEQSVTVTVPRDDFPLDIDSDAGVYRVQASITPAADDADDSADIVEPPEPALSSVVWRGPGSSAQATVSFIVPLVLTSETGAMPTRAQLSNAAARLSGLLDVAEAHHGTLAIDPRLVAGIRAYGDGAPAVASELLQRLETTSLDSFSLQFGDADPAAQAALGLDELLQPGDLSYVTRHGTFAEDAADVEADAAADAATTDAEDPEDTSADAAGADVDDGAQTDENSDTADAAGASGADSAGDADGSDAAADVPPNAPSQEELLAWDDTVATAWPAPGEVDRRTLDLVSSSGLERVIVNSANVEQTDGPRSRLSGMDAVITDARADEALARSIRDESPADRAAGLATAASVLAFSTSDDAPSIVIGLDRGAIGDAEDATSAIETLTGISWVNSAAVEDQPSGSSELRDGTTLEPRAELLQAALGREPEITRLSDLLVHPEYLPGYQRARLLPLFATRYATVNSDFDAVAERFQARDRELLRGVHVISSEHTQLLGASSRVPLQIHNSLPFDAEVTGAVTPASAAVSAPEREIEATLVPAEGNQTVLVPVRARVSSGESALMIELSDRAGSEVFYSGGQPLSIRAAVERIALITVGSLAALLLGFGIWRSVRRHGRGRTGTEDAAQGEGISRT</sequence>
<keyword evidence="2" id="KW-0812">Transmembrane</keyword>
<organism evidence="3 4">
    <name type="scientific">Leucobacter tardus</name>
    <dbReference type="NCBI Taxonomy" id="501483"/>
    <lineage>
        <taxon>Bacteria</taxon>
        <taxon>Bacillati</taxon>
        <taxon>Actinomycetota</taxon>
        <taxon>Actinomycetes</taxon>
        <taxon>Micrococcales</taxon>
        <taxon>Microbacteriaceae</taxon>
        <taxon>Leucobacter</taxon>
    </lineage>
</organism>
<feature type="compositionally biased region" description="Acidic residues" evidence="1">
    <location>
        <begin position="352"/>
        <end position="364"/>
    </location>
</feature>
<keyword evidence="2" id="KW-1133">Transmembrane helix</keyword>
<dbReference type="AlphaFoldDB" id="A0A939QDA7"/>
<proteinExistence type="predicted"/>
<dbReference type="EMBL" id="JAGFBF010000001">
    <property type="protein sequence ID" value="MBO2988735.1"/>
    <property type="molecule type" value="Genomic_DNA"/>
</dbReference>
<keyword evidence="4" id="KW-1185">Reference proteome</keyword>
<evidence type="ECO:0000256" key="2">
    <source>
        <dbReference type="SAM" id="Phobius"/>
    </source>
</evidence>
<evidence type="ECO:0000313" key="4">
    <source>
        <dbReference type="Proteomes" id="UP000668403"/>
    </source>
</evidence>
<feature type="region of interest" description="Disordered" evidence="1">
    <location>
        <begin position="328"/>
        <end position="393"/>
    </location>
</feature>
<accession>A0A939QDA7</accession>
<dbReference type="Proteomes" id="UP000668403">
    <property type="component" value="Unassembled WGS sequence"/>
</dbReference>